<dbReference type="AlphaFoldDB" id="A0AAU7QJE9"/>
<feature type="region of interest" description="Disordered" evidence="1">
    <location>
        <begin position="123"/>
        <end position="142"/>
    </location>
</feature>
<evidence type="ECO:0000313" key="2">
    <source>
        <dbReference type="EMBL" id="XBS89596.1"/>
    </source>
</evidence>
<feature type="compositionally biased region" description="Polar residues" evidence="1">
    <location>
        <begin position="123"/>
        <end position="140"/>
    </location>
</feature>
<reference evidence="2" key="1">
    <citation type="submission" date="2024-06" db="EMBL/GenBank/DDBJ databases">
        <authorList>
            <person name="Sun Y."/>
        </authorList>
    </citation>
    <scope>NUCLEOTIDE SEQUENCE</scope>
    <source>
        <strain evidence="2">IGA1.0</strain>
    </source>
</reference>
<organism evidence="2">
    <name type="scientific">Rhodanobacter sp. IGA1.0</name>
    <dbReference type="NCBI Taxonomy" id="3158582"/>
    <lineage>
        <taxon>Bacteria</taxon>
        <taxon>Pseudomonadati</taxon>
        <taxon>Pseudomonadota</taxon>
        <taxon>Gammaproteobacteria</taxon>
        <taxon>Lysobacterales</taxon>
        <taxon>Rhodanobacteraceae</taxon>
        <taxon>Rhodanobacter</taxon>
    </lineage>
</organism>
<proteinExistence type="predicted"/>
<sequence length="444" mass="49214">MATPATPLTKYKDIPCCPNLDTQPVCDVMDMRRRLLFPTTIRTRSGQQVNVEVILHTRFKRCSGPMALGDVVYTTTLLPGEKVRLATTDRRSRFSFDSESNLSYRSEQMSEEQYRMSSLRSFMSDQNSQDNGSTRNTDQGSWDFHGDASGSIGFMSASADANAHGSHNAESTFEYLQQHSAQARMADNLSVESTRKAHSMSVGEVSTRAHQQGETEDQYEASSREFANPNACHALTFLFYRINKIETLSFELVAIERRVLDPVAPAPLLANPIRARGAVAVMPQEVPAMNAKRLDIESRGLQSEALQAQAGAAPATLQSRFNLVALSVPVNVQTPLPDDVRKAALAEVDKQLVERKLLDPRTGGFAADARTQFEYTRDTSLPTAGVIVKGCFDDCNICEPELQKKTQLEIVRLDLQNQLLQRQIELLDKAQEYRCCPVAESGTA</sequence>
<accession>A0AAU7QJE9</accession>
<evidence type="ECO:0000256" key="1">
    <source>
        <dbReference type="SAM" id="MobiDB-lite"/>
    </source>
</evidence>
<dbReference type="EMBL" id="CP157948">
    <property type="protein sequence ID" value="XBS89596.1"/>
    <property type="molecule type" value="Genomic_DNA"/>
</dbReference>
<protein>
    <submittedName>
        <fullName evidence="2">Uncharacterized protein</fullName>
    </submittedName>
</protein>
<feature type="region of interest" description="Disordered" evidence="1">
    <location>
        <begin position="184"/>
        <end position="219"/>
    </location>
</feature>
<gene>
    <name evidence="2" type="ORF">ABNK63_14520</name>
</gene>
<name>A0AAU7QJE9_9GAMM</name>
<dbReference type="RefSeq" id="WP_007808275.1">
    <property type="nucleotide sequence ID" value="NZ_CP157948.1"/>
</dbReference>